<keyword evidence="3" id="KW-1185">Reference proteome</keyword>
<reference evidence="2 3" key="1">
    <citation type="submission" date="2023-08" db="EMBL/GenBank/DDBJ databases">
        <title>Black Yeasts Isolated from many extreme environments.</title>
        <authorList>
            <person name="Coleine C."/>
            <person name="Stajich J.E."/>
            <person name="Selbmann L."/>
        </authorList>
    </citation>
    <scope>NUCLEOTIDE SEQUENCE [LARGE SCALE GENOMIC DNA]</scope>
    <source>
        <strain evidence="2 3">CCFEE 5885</strain>
    </source>
</reference>
<protein>
    <recommendedName>
        <fullName evidence="4">Phosphoglycerate mutase</fullName>
    </recommendedName>
</protein>
<dbReference type="EMBL" id="JAVRRG010000393">
    <property type="protein sequence ID" value="KAK5070668.1"/>
    <property type="molecule type" value="Genomic_DNA"/>
</dbReference>
<dbReference type="Proteomes" id="UP001345013">
    <property type="component" value="Unassembled WGS sequence"/>
</dbReference>
<name>A0ABR0JTB3_9EURO</name>
<evidence type="ECO:0000313" key="3">
    <source>
        <dbReference type="Proteomes" id="UP001345013"/>
    </source>
</evidence>
<evidence type="ECO:0000313" key="2">
    <source>
        <dbReference type="EMBL" id="KAK5070668.1"/>
    </source>
</evidence>
<evidence type="ECO:0008006" key="4">
    <source>
        <dbReference type="Google" id="ProtNLM"/>
    </source>
</evidence>
<evidence type="ECO:0000256" key="1">
    <source>
        <dbReference type="SAM" id="MobiDB-lite"/>
    </source>
</evidence>
<dbReference type="Gene3D" id="3.40.50.1240">
    <property type="entry name" value="Phosphoglycerate mutase-like"/>
    <property type="match status" value="1"/>
</dbReference>
<sequence length="169" mass="19072">MRRTIQTALLGFEPAIRDRQLKILLAPRAQETSSNPSDTGSDIVKLEGEFRSRIDSSRMESGWNENEGEWKKEDAGLAQRASELKQFLYSLPVQHVVLVSHASFLEHLTEQDGWVNTEFRSFEFTSAGPTCIQETEESNERRRTKPAGGFKQEFGELNSNPQGLCLSPV</sequence>
<feature type="region of interest" description="Disordered" evidence="1">
    <location>
        <begin position="130"/>
        <end position="169"/>
    </location>
</feature>
<proteinExistence type="predicted"/>
<comment type="caution">
    <text evidence="2">The sequence shown here is derived from an EMBL/GenBank/DDBJ whole genome shotgun (WGS) entry which is preliminary data.</text>
</comment>
<dbReference type="InterPro" id="IPR029033">
    <property type="entry name" value="His_PPase_superfam"/>
</dbReference>
<organism evidence="2 3">
    <name type="scientific">Lithohypha guttulata</name>
    <dbReference type="NCBI Taxonomy" id="1690604"/>
    <lineage>
        <taxon>Eukaryota</taxon>
        <taxon>Fungi</taxon>
        <taxon>Dikarya</taxon>
        <taxon>Ascomycota</taxon>
        <taxon>Pezizomycotina</taxon>
        <taxon>Eurotiomycetes</taxon>
        <taxon>Chaetothyriomycetidae</taxon>
        <taxon>Chaetothyriales</taxon>
        <taxon>Trichomeriaceae</taxon>
        <taxon>Lithohypha</taxon>
    </lineage>
</organism>
<gene>
    <name evidence="2" type="ORF">LTR24_010631</name>
</gene>
<accession>A0ABR0JTB3</accession>